<evidence type="ECO:0000313" key="2">
    <source>
        <dbReference type="Proteomes" id="UP000789702"/>
    </source>
</evidence>
<proteinExistence type="predicted"/>
<feature type="non-terminal residue" evidence="1">
    <location>
        <position position="62"/>
    </location>
</feature>
<accession>A0ACA9QRK8</accession>
<dbReference type="Proteomes" id="UP000789702">
    <property type="component" value="Unassembled WGS sequence"/>
</dbReference>
<name>A0ACA9QRK8_9GLOM</name>
<evidence type="ECO:0000313" key="1">
    <source>
        <dbReference type="EMBL" id="CAG8763800.1"/>
    </source>
</evidence>
<dbReference type="EMBL" id="CAJVPU010052727">
    <property type="protein sequence ID" value="CAG8763800.1"/>
    <property type="molecule type" value="Genomic_DNA"/>
</dbReference>
<keyword evidence="2" id="KW-1185">Reference proteome</keyword>
<organism evidence="1 2">
    <name type="scientific">Dentiscutata heterogama</name>
    <dbReference type="NCBI Taxonomy" id="1316150"/>
    <lineage>
        <taxon>Eukaryota</taxon>
        <taxon>Fungi</taxon>
        <taxon>Fungi incertae sedis</taxon>
        <taxon>Mucoromycota</taxon>
        <taxon>Glomeromycotina</taxon>
        <taxon>Glomeromycetes</taxon>
        <taxon>Diversisporales</taxon>
        <taxon>Gigasporaceae</taxon>
        <taxon>Dentiscutata</taxon>
    </lineage>
</organism>
<comment type="caution">
    <text evidence="1">The sequence shown here is derived from an EMBL/GenBank/DDBJ whole genome shotgun (WGS) entry which is preliminary data.</text>
</comment>
<feature type="non-terminal residue" evidence="1">
    <location>
        <position position="1"/>
    </location>
</feature>
<sequence length="62" mass="7498">TFAYNDLVDIIYYTQFKSEDVVKNIRQFRKYRQRLPLLKIKLHQIHISNKKTLSISKDTKKA</sequence>
<gene>
    <name evidence="1" type="ORF">DHETER_LOCUS15433</name>
</gene>
<reference evidence="1" key="1">
    <citation type="submission" date="2021-06" db="EMBL/GenBank/DDBJ databases">
        <authorList>
            <person name="Kallberg Y."/>
            <person name="Tangrot J."/>
            <person name="Rosling A."/>
        </authorList>
    </citation>
    <scope>NUCLEOTIDE SEQUENCE</scope>
    <source>
        <strain evidence="1">IL203A</strain>
    </source>
</reference>
<protein>
    <submittedName>
        <fullName evidence="1">762_t:CDS:1</fullName>
    </submittedName>
</protein>